<keyword evidence="1" id="KW-0472">Membrane</keyword>
<gene>
    <name evidence="2" type="ORF">CLUMA_CG007251</name>
</gene>
<reference evidence="2 3" key="1">
    <citation type="submission" date="2015-04" db="EMBL/GenBank/DDBJ databases">
        <authorList>
            <person name="Syromyatnikov M.Y."/>
            <person name="Popov V.N."/>
        </authorList>
    </citation>
    <scope>NUCLEOTIDE SEQUENCE [LARGE SCALE GENOMIC DNA]</scope>
</reference>
<organism evidence="2 3">
    <name type="scientific">Clunio marinus</name>
    <dbReference type="NCBI Taxonomy" id="568069"/>
    <lineage>
        <taxon>Eukaryota</taxon>
        <taxon>Metazoa</taxon>
        <taxon>Ecdysozoa</taxon>
        <taxon>Arthropoda</taxon>
        <taxon>Hexapoda</taxon>
        <taxon>Insecta</taxon>
        <taxon>Pterygota</taxon>
        <taxon>Neoptera</taxon>
        <taxon>Endopterygota</taxon>
        <taxon>Diptera</taxon>
        <taxon>Nematocera</taxon>
        <taxon>Chironomoidea</taxon>
        <taxon>Chironomidae</taxon>
        <taxon>Clunio</taxon>
    </lineage>
</organism>
<accession>A0A1J1I0K0</accession>
<dbReference type="Proteomes" id="UP000183832">
    <property type="component" value="Unassembled WGS sequence"/>
</dbReference>
<proteinExistence type="predicted"/>
<evidence type="ECO:0000313" key="2">
    <source>
        <dbReference type="EMBL" id="CRK93723.1"/>
    </source>
</evidence>
<evidence type="ECO:0000313" key="3">
    <source>
        <dbReference type="Proteomes" id="UP000183832"/>
    </source>
</evidence>
<name>A0A1J1I0K0_9DIPT</name>
<dbReference type="AlphaFoldDB" id="A0A1J1I0K0"/>
<dbReference type="EMBL" id="CVRI01000037">
    <property type="protein sequence ID" value="CRK93723.1"/>
    <property type="molecule type" value="Genomic_DNA"/>
</dbReference>
<protein>
    <submittedName>
        <fullName evidence="2">CLUMA_CG007251, isoform A</fullName>
    </submittedName>
</protein>
<keyword evidence="3" id="KW-1185">Reference proteome</keyword>
<evidence type="ECO:0000256" key="1">
    <source>
        <dbReference type="SAM" id="Phobius"/>
    </source>
</evidence>
<keyword evidence="1" id="KW-1133">Transmembrane helix</keyword>
<keyword evidence="1" id="KW-0812">Transmembrane</keyword>
<sequence length="64" mass="7322">MALVRLEASSKNHKHYSNMRHSKAIIYTICFQLIVLSYTGTGDETSVIMFGINYPFAFAENFFP</sequence>
<feature type="transmembrane region" description="Helical" evidence="1">
    <location>
        <begin position="24"/>
        <end position="41"/>
    </location>
</feature>